<feature type="compositionally biased region" description="Polar residues" evidence="1">
    <location>
        <begin position="73"/>
        <end position="82"/>
    </location>
</feature>
<evidence type="ECO:0000313" key="2">
    <source>
        <dbReference type="EMBL" id="GIY36745.1"/>
    </source>
</evidence>
<keyword evidence="3" id="KW-1185">Reference proteome</keyword>
<proteinExistence type="predicted"/>
<feature type="region of interest" description="Disordered" evidence="1">
    <location>
        <begin position="73"/>
        <end position="101"/>
    </location>
</feature>
<reference evidence="2 3" key="1">
    <citation type="submission" date="2021-06" db="EMBL/GenBank/DDBJ databases">
        <title>Caerostris extrusa draft genome.</title>
        <authorList>
            <person name="Kono N."/>
            <person name="Arakawa K."/>
        </authorList>
    </citation>
    <scope>NUCLEOTIDE SEQUENCE [LARGE SCALE GENOMIC DNA]</scope>
</reference>
<gene>
    <name evidence="2" type="ORF">CEXT_532311</name>
</gene>
<feature type="compositionally biased region" description="Basic and acidic residues" evidence="1">
    <location>
        <begin position="38"/>
        <end position="47"/>
    </location>
</feature>
<dbReference type="Proteomes" id="UP001054945">
    <property type="component" value="Unassembled WGS sequence"/>
</dbReference>
<comment type="caution">
    <text evidence="2">The sequence shown here is derived from an EMBL/GenBank/DDBJ whole genome shotgun (WGS) entry which is preliminary data.</text>
</comment>
<evidence type="ECO:0000313" key="3">
    <source>
        <dbReference type="Proteomes" id="UP001054945"/>
    </source>
</evidence>
<sequence length="101" mass="11913">MHHSIEKYTPVPHFATVLPPQIEKAHRKREIKRSNLRGVDKVQEPRKNFRGRKNKNPTNICMSSGLMWMRSVPTSERNSARSLQKRHTTSQSPYCRRKTLF</sequence>
<organism evidence="2 3">
    <name type="scientific">Caerostris extrusa</name>
    <name type="common">Bark spider</name>
    <name type="synonym">Caerostris bankana</name>
    <dbReference type="NCBI Taxonomy" id="172846"/>
    <lineage>
        <taxon>Eukaryota</taxon>
        <taxon>Metazoa</taxon>
        <taxon>Ecdysozoa</taxon>
        <taxon>Arthropoda</taxon>
        <taxon>Chelicerata</taxon>
        <taxon>Arachnida</taxon>
        <taxon>Araneae</taxon>
        <taxon>Araneomorphae</taxon>
        <taxon>Entelegynae</taxon>
        <taxon>Araneoidea</taxon>
        <taxon>Araneidae</taxon>
        <taxon>Caerostris</taxon>
    </lineage>
</organism>
<accession>A0AAV4SSL4</accession>
<evidence type="ECO:0000256" key="1">
    <source>
        <dbReference type="SAM" id="MobiDB-lite"/>
    </source>
</evidence>
<name>A0AAV4SSL4_CAEEX</name>
<dbReference type="EMBL" id="BPLR01010083">
    <property type="protein sequence ID" value="GIY36745.1"/>
    <property type="molecule type" value="Genomic_DNA"/>
</dbReference>
<feature type="region of interest" description="Disordered" evidence="1">
    <location>
        <begin position="37"/>
        <end position="61"/>
    </location>
</feature>
<dbReference type="AlphaFoldDB" id="A0AAV4SSL4"/>
<protein>
    <submittedName>
        <fullName evidence="2">Uncharacterized protein</fullName>
    </submittedName>
</protein>